<dbReference type="EMBL" id="JBEHCU010010147">
    <property type="protein sequence ID" value="KAL1378703.1"/>
    <property type="molecule type" value="Genomic_DNA"/>
</dbReference>
<dbReference type="Proteomes" id="UP001562425">
    <property type="component" value="Unassembled WGS sequence"/>
</dbReference>
<protein>
    <submittedName>
        <fullName evidence="1">Uncharacterized protein</fullName>
    </submittedName>
</protein>
<organism evidence="1 2">
    <name type="scientific">Culex pipiens pipiens</name>
    <name type="common">Northern house mosquito</name>
    <dbReference type="NCBI Taxonomy" id="38569"/>
    <lineage>
        <taxon>Eukaryota</taxon>
        <taxon>Metazoa</taxon>
        <taxon>Ecdysozoa</taxon>
        <taxon>Arthropoda</taxon>
        <taxon>Hexapoda</taxon>
        <taxon>Insecta</taxon>
        <taxon>Pterygota</taxon>
        <taxon>Neoptera</taxon>
        <taxon>Endopterygota</taxon>
        <taxon>Diptera</taxon>
        <taxon>Nematocera</taxon>
        <taxon>Culicoidea</taxon>
        <taxon>Culicidae</taxon>
        <taxon>Culicinae</taxon>
        <taxon>Culicini</taxon>
        <taxon>Culex</taxon>
        <taxon>Culex</taxon>
    </lineage>
</organism>
<evidence type="ECO:0000313" key="1">
    <source>
        <dbReference type="EMBL" id="KAL1378703.1"/>
    </source>
</evidence>
<sequence length="164" mass="17809">MCGAAVAIVATKESPLFPRHHFLRLGRRVANDGVPARHYLTTPHVGRFGFGQDVVVVDFRVELELNAGVCPKRRVSFAKSNAVRPIVAVHKQCVCSVLGESISEFPTRGTYRTMLCKVDGSRTVADRPCDSSVSDGLNGVVSCALALLDSDEPELLEAEDKEQD</sequence>
<comment type="caution">
    <text evidence="1">The sequence shown here is derived from an EMBL/GenBank/DDBJ whole genome shotgun (WGS) entry which is preliminary data.</text>
</comment>
<accession>A0ABD1CQQ1</accession>
<gene>
    <name evidence="1" type="ORF">pipiens_003929</name>
</gene>
<dbReference type="AlphaFoldDB" id="A0ABD1CQQ1"/>
<proteinExistence type="predicted"/>
<evidence type="ECO:0000313" key="2">
    <source>
        <dbReference type="Proteomes" id="UP001562425"/>
    </source>
</evidence>
<reference evidence="1 2" key="1">
    <citation type="submission" date="2024-05" db="EMBL/GenBank/DDBJ databases">
        <title>Culex pipiens pipiens assembly and annotation.</title>
        <authorList>
            <person name="Alout H."/>
            <person name="Durand T."/>
        </authorList>
    </citation>
    <scope>NUCLEOTIDE SEQUENCE [LARGE SCALE GENOMIC DNA]</scope>
    <source>
        <strain evidence="1">HA-2024</strain>
        <tissue evidence="1">Whole body</tissue>
    </source>
</reference>
<name>A0ABD1CQQ1_CULPP</name>
<keyword evidence="2" id="KW-1185">Reference proteome</keyword>